<dbReference type="EMBL" id="PREZ01000003">
    <property type="protein sequence ID" value="PPA71091.1"/>
    <property type="molecule type" value="Genomic_DNA"/>
</dbReference>
<dbReference type="SUPFAM" id="SSF55961">
    <property type="entry name" value="Bet v1-like"/>
    <property type="match status" value="1"/>
</dbReference>
<dbReference type="InterPro" id="IPR013538">
    <property type="entry name" value="ASHA1/2-like_C"/>
</dbReference>
<reference evidence="3 4" key="1">
    <citation type="submission" date="2018-02" db="EMBL/GenBank/DDBJ databases">
        <title>Jeotgalibacillus proteolyticum sp. nov. a protease producing bacterium isolated from ocean sediments of Laizhou Bay.</title>
        <authorList>
            <person name="Li Y."/>
        </authorList>
    </citation>
    <scope>NUCLEOTIDE SEQUENCE [LARGE SCALE GENOMIC DNA]</scope>
    <source>
        <strain evidence="3 4">22-7</strain>
    </source>
</reference>
<dbReference type="Proteomes" id="UP000239047">
    <property type="component" value="Unassembled WGS sequence"/>
</dbReference>
<proteinExistence type="inferred from homology"/>
<protein>
    <submittedName>
        <fullName evidence="3">ATPase</fullName>
    </submittedName>
</protein>
<dbReference type="AlphaFoldDB" id="A0A2S5GDV1"/>
<keyword evidence="4" id="KW-1185">Reference proteome</keyword>
<sequence>MTNPSSNRIDSASRVIMAEPKTIYRAFMNPEAFIAWLPPKGMSGHVDRFEPYEGGAYSITLIYESDRSFQGKTSENTDVSRGRFLKLVQDRKIVLAGQFDSDDPSFSGEMIQTWYLEALSEGTRVIIVCENVPEGIRKEDHDSGLSSTLENLAAFTETNRAY</sequence>
<dbReference type="RefSeq" id="WP_104057840.1">
    <property type="nucleotide sequence ID" value="NZ_PREZ01000003.1"/>
</dbReference>
<gene>
    <name evidence="3" type="ORF">C4B60_09970</name>
</gene>
<dbReference type="Gene3D" id="3.30.530.20">
    <property type="match status" value="1"/>
</dbReference>
<dbReference type="InterPro" id="IPR023393">
    <property type="entry name" value="START-like_dom_sf"/>
</dbReference>
<evidence type="ECO:0000313" key="4">
    <source>
        <dbReference type="Proteomes" id="UP000239047"/>
    </source>
</evidence>
<dbReference type="OrthoDB" id="9786557at2"/>
<dbReference type="Pfam" id="PF08327">
    <property type="entry name" value="AHSA1"/>
    <property type="match status" value="1"/>
</dbReference>
<comment type="caution">
    <text evidence="3">The sequence shown here is derived from an EMBL/GenBank/DDBJ whole genome shotgun (WGS) entry which is preliminary data.</text>
</comment>
<accession>A0A2S5GDV1</accession>
<feature type="domain" description="Activator of Hsp90 ATPase homologue 1/2-like C-terminal" evidence="2">
    <location>
        <begin position="18"/>
        <end position="155"/>
    </location>
</feature>
<evidence type="ECO:0000259" key="2">
    <source>
        <dbReference type="Pfam" id="PF08327"/>
    </source>
</evidence>
<evidence type="ECO:0000313" key="3">
    <source>
        <dbReference type="EMBL" id="PPA71091.1"/>
    </source>
</evidence>
<organism evidence="3 4">
    <name type="scientific">Jeotgalibacillus proteolyticus</name>
    <dbReference type="NCBI Taxonomy" id="2082395"/>
    <lineage>
        <taxon>Bacteria</taxon>
        <taxon>Bacillati</taxon>
        <taxon>Bacillota</taxon>
        <taxon>Bacilli</taxon>
        <taxon>Bacillales</taxon>
        <taxon>Caryophanaceae</taxon>
        <taxon>Jeotgalibacillus</taxon>
    </lineage>
</organism>
<evidence type="ECO:0000256" key="1">
    <source>
        <dbReference type="ARBA" id="ARBA00006817"/>
    </source>
</evidence>
<comment type="similarity">
    <text evidence="1">Belongs to the AHA1 family.</text>
</comment>
<name>A0A2S5GDV1_9BACL</name>